<dbReference type="EMBL" id="QEYD01000012">
    <property type="protein sequence ID" value="PWE27174.1"/>
    <property type="molecule type" value="Genomic_DNA"/>
</dbReference>
<feature type="domain" description="Heparan-alpha-glucosaminide N-acetyltransferase catalytic" evidence="2">
    <location>
        <begin position="15"/>
        <end position="232"/>
    </location>
</feature>
<name>A0A2U2C5V1_9RHOB</name>
<proteinExistence type="predicted"/>
<comment type="caution">
    <text evidence="3">The sequence shown here is derived from an EMBL/GenBank/DDBJ whole genome shotgun (WGS) entry which is preliminary data.</text>
</comment>
<keyword evidence="1" id="KW-0472">Membrane</keyword>
<feature type="transmembrane region" description="Helical" evidence="1">
    <location>
        <begin position="224"/>
        <end position="245"/>
    </location>
</feature>
<accession>A0A2U2C5V1</accession>
<reference evidence="3 4" key="1">
    <citation type="submission" date="2018-05" db="EMBL/GenBank/DDBJ databases">
        <title>Pararhodobacter marina sp. nov., isolated from deep-sea water of the Indian Ocean.</title>
        <authorList>
            <person name="Lai Q.Sr."/>
            <person name="Liu X."/>
            <person name="Shao Z."/>
        </authorList>
    </citation>
    <scope>NUCLEOTIDE SEQUENCE [LARGE SCALE GENOMIC DNA]</scope>
    <source>
        <strain evidence="3 4">CIC4N-9</strain>
    </source>
</reference>
<dbReference type="Proteomes" id="UP000244940">
    <property type="component" value="Unassembled WGS sequence"/>
</dbReference>
<evidence type="ECO:0000259" key="2">
    <source>
        <dbReference type="Pfam" id="PF07786"/>
    </source>
</evidence>
<sequence>MNDDSPDQAARPYPRLVSIDIARGVALIGMVIFHFTFDLEFFGQIEPGTISSLPWRMFARLVAGSFVLLAGVSLILAARGGLNRPVFWRDTAKVALAALLVSMVTYVALGEVWVFFGILHMIVAGRILGLLVLRWPAWALALLGVAVWALPYLVQSPVFDTRWLAWIGFSALQPPSMDLEPIFPWFGPFLLGMALARAFLVGAKPRLQPGPLGRGLAWAGRHSLMLYLLHQPVLLGSMFVIFRLFG</sequence>
<feature type="transmembrane region" description="Helical" evidence="1">
    <location>
        <begin position="138"/>
        <end position="154"/>
    </location>
</feature>
<feature type="transmembrane region" description="Helical" evidence="1">
    <location>
        <begin position="182"/>
        <end position="203"/>
    </location>
</feature>
<protein>
    <recommendedName>
        <fullName evidence="2">Heparan-alpha-glucosaminide N-acetyltransferase catalytic domain-containing protein</fullName>
    </recommendedName>
</protein>
<keyword evidence="4" id="KW-1185">Reference proteome</keyword>
<evidence type="ECO:0000313" key="3">
    <source>
        <dbReference type="EMBL" id="PWE27174.1"/>
    </source>
</evidence>
<gene>
    <name evidence="3" type="ORF">C4N9_17870</name>
</gene>
<evidence type="ECO:0000256" key="1">
    <source>
        <dbReference type="SAM" id="Phobius"/>
    </source>
</evidence>
<feature type="transmembrane region" description="Helical" evidence="1">
    <location>
        <begin position="21"/>
        <end position="37"/>
    </location>
</feature>
<dbReference type="GeneID" id="94366764"/>
<keyword evidence="1" id="KW-0812">Transmembrane</keyword>
<feature type="transmembrane region" description="Helical" evidence="1">
    <location>
        <begin position="57"/>
        <end position="78"/>
    </location>
</feature>
<feature type="transmembrane region" description="Helical" evidence="1">
    <location>
        <begin position="90"/>
        <end position="109"/>
    </location>
</feature>
<dbReference type="OrthoDB" id="9807591at2"/>
<organism evidence="3 4">
    <name type="scientific">Pararhodobacter marinus</name>
    <dbReference type="NCBI Taxonomy" id="2184063"/>
    <lineage>
        <taxon>Bacteria</taxon>
        <taxon>Pseudomonadati</taxon>
        <taxon>Pseudomonadota</taxon>
        <taxon>Alphaproteobacteria</taxon>
        <taxon>Rhodobacterales</taxon>
        <taxon>Paracoccaceae</taxon>
        <taxon>Pararhodobacter</taxon>
    </lineage>
</organism>
<dbReference type="InterPro" id="IPR012429">
    <property type="entry name" value="HGSNAT_cat"/>
</dbReference>
<dbReference type="AlphaFoldDB" id="A0A2U2C5V1"/>
<dbReference type="Pfam" id="PF07786">
    <property type="entry name" value="HGSNAT_cat"/>
    <property type="match status" value="1"/>
</dbReference>
<evidence type="ECO:0000313" key="4">
    <source>
        <dbReference type="Proteomes" id="UP000244940"/>
    </source>
</evidence>
<keyword evidence="1" id="KW-1133">Transmembrane helix</keyword>
<dbReference type="RefSeq" id="WP_109534718.1">
    <property type="nucleotide sequence ID" value="NZ_QEYD01000012.1"/>
</dbReference>